<proteinExistence type="predicted"/>
<accession>A0A5S3VB75</accession>
<reference evidence="3" key="2">
    <citation type="submission" date="2019-06" db="EMBL/GenBank/DDBJ databases">
        <title>Co-occurence of chitin degradation, pigmentation and bioactivity in marine Pseudoalteromonas.</title>
        <authorList>
            <person name="Sonnenschein E.C."/>
            <person name="Bech P.K."/>
        </authorList>
    </citation>
    <scope>NUCLEOTIDE SEQUENCE [LARGE SCALE GENOMIC DNA]</scope>
    <source>
        <strain evidence="3">S3790</strain>
    </source>
</reference>
<feature type="domain" description="HTH cro/C1-type" evidence="1">
    <location>
        <begin position="28"/>
        <end position="72"/>
    </location>
</feature>
<dbReference type="OrthoDB" id="5959816at2"/>
<dbReference type="InterPro" id="IPR010982">
    <property type="entry name" value="Lambda_DNA-bd_dom_sf"/>
</dbReference>
<dbReference type="GO" id="GO:0003677">
    <property type="term" value="F:DNA binding"/>
    <property type="evidence" value="ECO:0007669"/>
    <property type="project" value="InterPro"/>
</dbReference>
<protein>
    <recommendedName>
        <fullName evidence="1">HTH cro/C1-type domain-containing protein</fullName>
    </recommendedName>
</protein>
<dbReference type="PROSITE" id="PS50943">
    <property type="entry name" value="HTH_CROC1"/>
    <property type="match status" value="1"/>
</dbReference>
<evidence type="ECO:0000313" key="2">
    <source>
        <dbReference type="EMBL" id="TMO69009.1"/>
    </source>
</evidence>
<dbReference type="InterPro" id="IPR001387">
    <property type="entry name" value="Cro/C1-type_HTH"/>
</dbReference>
<comment type="caution">
    <text evidence="2">The sequence shown here is derived from an EMBL/GenBank/DDBJ whole genome shotgun (WGS) entry which is preliminary data.</text>
</comment>
<dbReference type="Gene3D" id="1.10.260.40">
    <property type="entry name" value="lambda repressor-like DNA-binding domains"/>
    <property type="match status" value="1"/>
</dbReference>
<reference evidence="2 3" key="1">
    <citation type="submission" date="2018-01" db="EMBL/GenBank/DDBJ databases">
        <authorList>
            <person name="Paulsen S."/>
            <person name="Gram L.K."/>
        </authorList>
    </citation>
    <scope>NUCLEOTIDE SEQUENCE [LARGE SCALE GENOMIC DNA]</scope>
    <source>
        <strain evidence="2 3">S3790</strain>
    </source>
</reference>
<dbReference type="AlphaFoldDB" id="A0A5S3VB75"/>
<name>A0A5S3VB75_9GAMM</name>
<dbReference type="RefSeq" id="WP_138591200.1">
    <property type="nucleotide sequence ID" value="NZ_PNBX01000026.1"/>
</dbReference>
<dbReference type="EMBL" id="PNBX01000026">
    <property type="protein sequence ID" value="TMO69009.1"/>
    <property type="molecule type" value="Genomic_DNA"/>
</dbReference>
<dbReference type="InterPro" id="IPR036286">
    <property type="entry name" value="LexA/Signal_pep-like_sf"/>
</dbReference>
<evidence type="ECO:0000259" key="1">
    <source>
        <dbReference type="PROSITE" id="PS50943"/>
    </source>
</evidence>
<sequence length="195" mass="21702">METYENQSDRLDFAFQESRKKIDVNGTMTAKEAYKALELSQSTFSAYRKGSEPSAAVLRKLTQFTGISAHWLVTGKGEIYTQSKDVITHITGNEVLNISPSLLPKLDEHTRFDRVNNDDFNSVIRRSDIIVIDTNTSNQEGIFVVEIKGQRTIGHIQVNSAGKRILSNDKTTALMLDDSALQMGEVIWSCGSING</sequence>
<dbReference type="Proteomes" id="UP000307217">
    <property type="component" value="Unassembled WGS sequence"/>
</dbReference>
<dbReference type="SUPFAM" id="SSF51306">
    <property type="entry name" value="LexA/Signal peptidase"/>
    <property type="match status" value="1"/>
</dbReference>
<gene>
    <name evidence="2" type="ORF">CWC19_06955</name>
</gene>
<organism evidence="2 3">
    <name type="scientific">Pseudoalteromonas aurantia</name>
    <dbReference type="NCBI Taxonomy" id="43654"/>
    <lineage>
        <taxon>Bacteria</taxon>
        <taxon>Pseudomonadati</taxon>
        <taxon>Pseudomonadota</taxon>
        <taxon>Gammaproteobacteria</taxon>
        <taxon>Alteromonadales</taxon>
        <taxon>Pseudoalteromonadaceae</taxon>
        <taxon>Pseudoalteromonas</taxon>
    </lineage>
</organism>
<evidence type="ECO:0000313" key="3">
    <source>
        <dbReference type="Proteomes" id="UP000307217"/>
    </source>
</evidence>